<reference evidence="2 3" key="1">
    <citation type="submission" date="2019-03" db="EMBL/GenBank/DDBJ databases">
        <title>Genomic Encyclopedia of Type Strains, Phase IV (KMG-IV): sequencing the most valuable type-strain genomes for metagenomic binning, comparative biology and taxonomic classification.</title>
        <authorList>
            <person name="Goeker M."/>
        </authorList>
    </citation>
    <scope>NUCLEOTIDE SEQUENCE [LARGE SCALE GENOMIC DNA]</scope>
    <source>
        <strain evidence="2 3">DSM 28287</strain>
    </source>
</reference>
<organism evidence="2 3">
    <name type="scientific">Aminicella lysinilytica</name>
    <dbReference type="NCBI Taxonomy" id="433323"/>
    <lineage>
        <taxon>Bacteria</taxon>
        <taxon>Bacillati</taxon>
        <taxon>Bacillota</taxon>
        <taxon>Clostridia</taxon>
        <taxon>Peptostreptococcales</taxon>
        <taxon>Anaerovoracaceae</taxon>
        <taxon>Aminicella</taxon>
    </lineage>
</organism>
<keyword evidence="3" id="KW-1185">Reference proteome</keyword>
<accession>A0A4V3CQU9</accession>
<evidence type="ECO:0000313" key="2">
    <source>
        <dbReference type="EMBL" id="TDP50320.1"/>
    </source>
</evidence>
<sequence>MALLIILIIVAVVGVPIMRFANKNLYRDEKLMSKVWNCGYHEKQVTTPGGTVLSYGVGGAGRAVPLLLIHGQGQAWQDYMEVLLELGKNFHVFSISCHGHGKSSHDPSRYSCEKMTEDFAWFIENVIGRPCVVSGHSSGGILATALAAYHKDLIRGLIIEDAPFFCVEPEEMKERRAVAWLDNFCIVNDYMSQPDPGESYNVYYLKHSLLFGLFGGLKNKIIPQVERAERRHPGKPVKIWFIPQSLLRGMYYSADFDKKFAMAFYEGTWLEGLSQEEMLAEVACPCTYIKAKTGYLIDGKPQTDLTGKDTSEAVLCCANTEADAEKVTSLLHDCRRVDTETSDHLIHGKYPDIFIEEVSRYAKN</sequence>
<dbReference type="PANTHER" id="PTHR46438:SF2">
    <property type="entry name" value="ALPHA_BETA-HYDROLASES SUPERFAMILY PROTEIN"/>
    <property type="match status" value="1"/>
</dbReference>
<dbReference type="InterPro" id="IPR000073">
    <property type="entry name" value="AB_hydrolase_1"/>
</dbReference>
<proteinExistence type="predicted"/>
<dbReference type="ESTHER" id="9firm-a0a4v3cqu9">
    <property type="family name" value="Zearalenone-hydrolase-fam2"/>
</dbReference>
<evidence type="ECO:0000313" key="3">
    <source>
        <dbReference type="Proteomes" id="UP000295500"/>
    </source>
</evidence>
<dbReference type="InterPro" id="IPR029058">
    <property type="entry name" value="AB_hydrolase_fold"/>
</dbReference>
<comment type="caution">
    <text evidence="2">The sequence shown here is derived from an EMBL/GenBank/DDBJ whole genome shotgun (WGS) entry which is preliminary data.</text>
</comment>
<name>A0A4V3CQU9_9FIRM</name>
<dbReference type="Proteomes" id="UP000295500">
    <property type="component" value="Unassembled WGS sequence"/>
</dbReference>
<dbReference type="OrthoDB" id="9775557at2"/>
<dbReference type="PANTHER" id="PTHR46438">
    <property type="entry name" value="ALPHA/BETA-HYDROLASES SUPERFAMILY PROTEIN"/>
    <property type="match status" value="1"/>
</dbReference>
<gene>
    <name evidence="2" type="ORF">EV211_1402</name>
</gene>
<dbReference type="Pfam" id="PF12697">
    <property type="entry name" value="Abhydrolase_6"/>
    <property type="match status" value="1"/>
</dbReference>
<dbReference type="Gene3D" id="3.40.50.1820">
    <property type="entry name" value="alpha/beta hydrolase"/>
    <property type="match status" value="1"/>
</dbReference>
<dbReference type="RefSeq" id="WP_133529115.1">
    <property type="nucleotide sequence ID" value="NZ_SNXO01000040.1"/>
</dbReference>
<dbReference type="SUPFAM" id="SSF53474">
    <property type="entry name" value="alpha/beta-Hydrolases"/>
    <property type="match status" value="1"/>
</dbReference>
<protein>
    <submittedName>
        <fullName evidence="2">Pimeloyl-ACP methyl ester carboxylesterase</fullName>
    </submittedName>
</protein>
<evidence type="ECO:0000259" key="1">
    <source>
        <dbReference type="Pfam" id="PF12697"/>
    </source>
</evidence>
<feature type="domain" description="AB hydrolase-1" evidence="1">
    <location>
        <begin position="66"/>
        <end position="180"/>
    </location>
</feature>
<dbReference type="EMBL" id="SNXO01000040">
    <property type="protein sequence ID" value="TDP50320.1"/>
    <property type="molecule type" value="Genomic_DNA"/>
</dbReference>
<dbReference type="AlphaFoldDB" id="A0A4V3CQU9"/>